<keyword evidence="4 12" id="KW-0560">Oxidoreductase</keyword>
<proteinExistence type="inferred from homology"/>
<name>A0ABV7T2Y0_9GAMM</name>
<comment type="caution">
    <text evidence="12">The sequence shown here is derived from an EMBL/GenBank/DDBJ whole genome shotgun (WGS) entry which is preliminary data.</text>
</comment>
<organism evidence="12 13">
    <name type="scientific">Stutzerimonas tarimensis</name>
    <dbReference type="NCBI Taxonomy" id="1507735"/>
    <lineage>
        <taxon>Bacteria</taxon>
        <taxon>Pseudomonadati</taxon>
        <taxon>Pseudomonadota</taxon>
        <taxon>Gammaproteobacteria</taxon>
        <taxon>Pseudomonadales</taxon>
        <taxon>Pseudomonadaceae</taxon>
        <taxon>Stutzerimonas</taxon>
    </lineage>
</organism>
<evidence type="ECO:0000256" key="4">
    <source>
        <dbReference type="ARBA" id="ARBA00023002"/>
    </source>
</evidence>
<keyword evidence="13" id="KW-1185">Reference proteome</keyword>
<dbReference type="PANTHER" id="PTHR43639">
    <property type="entry name" value="OXIDOREDUCTASE, SHORT-CHAIN DEHYDROGENASE/REDUCTASE FAMILY (AFU_ORTHOLOGUE AFUA_5G02870)"/>
    <property type="match status" value="1"/>
</dbReference>
<dbReference type="SUPFAM" id="SSF51735">
    <property type="entry name" value="NAD(P)-binding Rossmann-fold domains"/>
    <property type="match status" value="1"/>
</dbReference>
<evidence type="ECO:0000313" key="13">
    <source>
        <dbReference type="Proteomes" id="UP001595630"/>
    </source>
</evidence>
<evidence type="ECO:0000256" key="8">
    <source>
        <dbReference type="ARBA" id="ARBA00039631"/>
    </source>
</evidence>
<comment type="catalytic activity">
    <reaction evidence="10">
        <text>(6S)-5,6,7,8-tetrahydrofolate + NADP(+) = 7,8-dihydrofolate + NADPH + H(+)</text>
        <dbReference type="Rhea" id="RHEA:15009"/>
        <dbReference type="ChEBI" id="CHEBI:15378"/>
        <dbReference type="ChEBI" id="CHEBI:57451"/>
        <dbReference type="ChEBI" id="CHEBI:57453"/>
        <dbReference type="ChEBI" id="CHEBI:57783"/>
        <dbReference type="ChEBI" id="CHEBI:58349"/>
        <dbReference type="EC" id="1.5.1.3"/>
    </reaction>
</comment>
<dbReference type="Proteomes" id="UP001595630">
    <property type="component" value="Unassembled WGS sequence"/>
</dbReference>
<evidence type="ECO:0000256" key="7">
    <source>
        <dbReference type="ARBA" id="ARBA00039145"/>
    </source>
</evidence>
<evidence type="ECO:0000256" key="3">
    <source>
        <dbReference type="ARBA" id="ARBA00022857"/>
    </source>
</evidence>
<evidence type="ECO:0000256" key="1">
    <source>
        <dbReference type="ARBA" id="ARBA00012856"/>
    </source>
</evidence>
<evidence type="ECO:0000256" key="5">
    <source>
        <dbReference type="ARBA" id="ARBA00037508"/>
    </source>
</evidence>
<dbReference type="InterPro" id="IPR002347">
    <property type="entry name" value="SDR_fam"/>
</dbReference>
<dbReference type="GO" id="GO:0016491">
    <property type="term" value="F:oxidoreductase activity"/>
    <property type="evidence" value="ECO:0007669"/>
    <property type="project" value="UniProtKB-KW"/>
</dbReference>
<comment type="similarity">
    <text evidence="6">Belongs to the short-chain dehydrogenases/reductases (SDR) family. FolM subfamily.</text>
</comment>
<dbReference type="Pfam" id="PF13561">
    <property type="entry name" value="adh_short_C2"/>
    <property type="match status" value="1"/>
</dbReference>
<dbReference type="EC" id="1.5.1.3" evidence="1"/>
<dbReference type="Gene3D" id="3.40.50.720">
    <property type="entry name" value="NAD(P)-binding Rossmann-like Domain"/>
    <property type="match status" value="1"/>
</dbReference>
<evidence type="ECO:0000256" key="10">
    <source>
        <dbReference type="ARBA" id="ARBA00048873"/>
    </source>
</evidence>
<dbReference type="EMBL" id="JBHRXZ010000003">
    <property type="protein sequence ID" value="MFC3606645.1"/>
    <property type="molecule type" value="Genomic_DNA"/>
</dbReference>
<dbReference type="PANTHER" id="PTHR43639:SF6">
    <property type="entry name" value="DIHYDROMONAPTERIN REDUCTASE"/>
    <property type="match status" value="1"/>
</dbReference>
<keyword evidence="2" id="KW-0554">One-carbon metabolism</keyword>
<dbReference type="NCBIfam" id="NF005066">
    <property type="entry name" value="PRK06483.1"/>
    <property type="match status" value="1"/>
</dbReference>
<comment type="catalytic activity">
    <reaction evidence="11">
        <text>7,8-dihydromonapterin + NADPH + H(+) = 5,6,7,8-tetrahydromonapterin + NADP(+)</text>
        <dbReference type="Rhea" id="RHEA:34847"/>
        <dbReference type="ChEBI" id="CHEBI:15378"/>
        <dbReference type="ChEBI" id="CHEBI:57783"/>
        <dbReference type="ChEBI" id="CHEBI:58349"/>
        <dbReference type="ChEBI" id="CHEBI:71175"/>
        <dbReference type="ChEBI" id="CHEBI:71177"/>
        <dbReference type="EC" id="1.5.1.50"/>
    </reaction>
</comment>
<accession>A0ABV7T2Y0</accession>
<evidence type="ECO:0000256" key="2">
    <source>
        <dbReference type="ARBA" id="ARBA00022563"/>
    </source>
</evidence>
<evidence type="ECO:0000313" key="12">
    <source>
        <dbReference type="EMBL" id="MFC3606645.1"/>
    </source>
</evidence>
<dbReference type="EC" id="1.5.1.50" evidence="7"/>
<evidence type="ECO:0000256" key="9">
    <source>
        <dbReference type="ARBA" id="ARBA00042299"/>
    </source>
</evidence>
<keyword evidence="3" id="KW-0521">NADP</keyword>
<evidence type="ECO:0000256" key="11">
    <source>
        <dbReference type="ARBA" id="ARBA00049376"/>
    </source>
</evidence>
<sequence>MQRAPILITGAARRAGLHCAERLLDEGQPIIISYRTEREAVQRLRQRGAIALQADFASDQGVLDFIDALKASTDRLRAIVHNASDWMAEPCAPDPNTLHSMMQVHVAAPYLINLHCADLLGHGGPADIVHLSDDVTRVGSARHIAYAASKAALDNLTLSFAKRFAPGIKVNAIAPALLEFQPDDGQSYRREALAKSALGIAPGFEVLYQTLRYLLDNPYITGAILPLNGGRHLI</sequence>
<dbReference type="RefSeq" id="WP_386361014.1">
    <property type="nucleotide sequence ID" value="NZ_JBHRXZ010000003.1"/>
</dbReference>
<dbReference type="PROSITE" id="PS00061">
    <property type="entry name" value="ADH_SHORT"/>
    <property type="match status" value="1"/>
</dbReference>
<dbReference type="PRINTS" id="PR00081">
    <property type="entry name" value="GDHRDH"/>
</dbReference>
<evidence type="ECO:0000256" key="6">
    <source>
        <dbReference type="ARBA" id="ARBA00038212"/>
    </source>
</evidence>
<protein>
    <recommendedName>
        <fullName evidence="8">Dihydromonapterin reductase</fullName>
        <ecNumber evidence="1">1.5.1.3</ecNumber>
        <ecNumber evidence="7">1.5.1.50</ecNumber>
    </recommendedName>
    <alternativeName>
        <fullName evidence="9">Dihydrofolate reductase</fullName>
    </alternativeName>
</protein>
<gene>
    <name evidence="12" type="primary">folM</name>
    <name evidence="12" type="ORF">ACFOMF_02445</name>
</gene>
<reference evidence="13" key="1">
    <citation type="journal article" date="2019" name="Int. J. Syst. Evol. Microbiol.">
        <title>The Global Catalogue of Microorganisms (GCM) 10K type strain sequencing project: providing services to taxonomists for standard genome sequencing and annotation.</title>
        <authorList>
            <consortium name="The Broad Institute Genomics Platform"/>
            <consortium name="The Broad Institute Genome Sequencing Center for Infectious Disease"/>
            <person name="Wu L."/>
            <person name="Ma J."/>
        </authorList>
    </citation>
    <scope>NUCLEOTIDE SEQUENCE [LARGE SCALE GENOMIC DNA]</scope>
    <source>
        <strain evidence="13">KCTC 42447</strain>
    </source>
</reference>
<dbReference type="InterPro" id="IPR036291">
    <property type="entry name" value="NAD(P)-bd_dom_sf"/>
</dbReference>
<dbReference type="InterPro" id="IPR020904">
    <property type="entry name" value="Sc_DH/Rdtase_CS"/>
</dbReference>
<comment type="function">
    <text evidence="5">Catalyzes the reduction of dihydromonapterin to tetrahydromonapterin. Also has lower activity with dihydrofolate.</text>
</comment>